<evidence type="ECO:0000313" key="1">
    <source>
        <dbReference type="EMBL" id="KAF3547389.1"/>
    </source>
</evidence>
<comment type="caution">
    <text evidence="1">The sequence shown here is derived from an EMBL/GenBank/DDBJ whole genome shotgun (WGS) entry which is preliminary data.</text>
</comment>
<dbReference type="Proteomes" id="UP000266723">
    <property type="component" value="Unassembled WGS sequence"/>
</dbReference>
<name>A0ABQ7C5S3_BRACR</name>
<dbReference type="EMBL" id="QGKV02000832">
    <property type="protein sequence ID" value="KAF3547389.1"/>
    <property type="molecule type" value="Genomic_DNA"/>
</dbReference>
<accession>A0ABQ7C5S3</accession>
<evidence type="ECO:0000313" key="2">
    <source>
        <dbReference type="Proteomes" id="UP000266723"/>
    </source>
</evidence>
<keyword evidence="2" id="KW-1185">Reference proteome</keyword>
<protein>
    <recommendedName>
        <fullName evidence="3">Nudix hydrolase domain-containing protein</fullName>
    </recommendedName>
</protein>
<organism evidence="1 2">
    <name type="scientific">Brassica cretica</name>
    <name type="common">Mustard</name>
    <dbReference type="NCBI Taxonomy" id="69181"/>
    <lineage>
        <taxon>Eukaryota</taxon>
        <taxon>Viridiplantae</taxon>
        <taxon>Streptophyta</taxon>
        <taxon>Embryophyta</taxon>
        <taxon>Tracheophyta</taxon>
        <taxon>Spermatophyta</taxon>
        <taxon>Magnoliopsida</taxon>
        <taxon>eudicotyledons</taxon>
        <taxon>Gunneridae</taxon>
        <taxon>Pentapetalae</taxon>
        <taxon>rosids</taxon>
        <taxon>malvids</taxon>
        <taxon>Brassicales</taxon>
        <taxon>Brassicaceae</taxon>
        <taxon>Brassiceae</taxon>
        <taxon>Brassica</taxon>
    </lineage>
</organism>
<evidence type="ECO:0008006" key="3">
    <source>
        <dbReference type="Google" id="ProtNLM"/>
    </source>
</evidence>
<reference evidence="1 2" key="1">
    <citation type="journal article" date="2020" name="BMC Genomics">
        <title>Intraspecific diversification of the crop wild relative Brassica cretica Lam. using demographic model selection.</title>
        <authorList>
            <person name="Kioukis A."/>
            <person name="Michalopoulou V.A."/>
            <person name="Briers L."/>
            <person name="Pirintsos S."/>
            <person name="Studholme D.J."/>
            <person name="Pavlidis P."/>
            <person name="Sarris P.F."/>
        </authorList>
    </citation>
    <scope>NUCLEOTIDE SEQUENCE [LARGE SCALE GENOMIC DNA]</scope>
    <source>
        <strain evidence="2">cv. PFS-1207/04</strain>
    </source>
</reference>
<proteinExistence type="predicted"/>
<sequence length="303" mass="33273">MVECLCGVRVASNKDRSRSFKVQGGRRSDHIGSWTEIKQDGKQADGIEARGENPKLGKNPNFGIMEFFEEAGVSLSSPTLGVGRPSVMFLFDCWPVGGPMLRTVQGCYTSPREGSVQLKFNQMKISSDGNQVNVIPRDCVSSVMPTAGRGVNFVTLTRSSLTRHVALPDHGVGLDGRGVNFVTLTRSSLTRHVALPDHGVGLDGQSCSCLIVGWPVGSFISNPGCWDEKLKVEGVRGQTQTRTERRETDSENWVVVWTGQMARNKTSWERTSSVFWEKGDREGFKESGQVRIMGSQSVMAEQQ</sequence>
<gene>
    <name evidence="1" type="ORF">DY000_02006655</name>
</gene>